<evidence type="ECO:0000256" key="11">
    <source>
        <dbReference type="ARBA" id="ARBA00048988"/>
    </source>
</evidence>
<evidence type="ECO:0000256" key="4">
    <source>
        <dbReference type="ARBA" id="ARBA00022741"/>
    </source>
</evidence>
<dbReference type="PANTHER" id="PTHR30580:SF0">
    <property type="entry name" value="PRIMOSOMAL PROTEIN N"/>
    <property type="match status" value="1"/>
</dbReference>
<dbReference type="GO" id="GO:0006269">
    <property type="term" value="P:DNA replication, synthesis of primer"/>
    <property type="evidence" value="ECO:0007669"/>
    <property type="project" value="UniProtKB-KW"/>
</dbReference>
<dbReference type="InterPro" id="IPR005259">
    <property type="entry name" value="PriA"/>
</dbReference>
<dbReference type="NCBIfam" id="TIGR00595">
    <property type="entry name" value="priA"/>
    <property type="match status" value="1"/>
</dbReference>
<dbReference type="InterPro" id="IPR011545">
    <property type="entry name" value="DEAD/DEAH_box_helicase_dom"/>
</dbReference>
<dbReference type="Proteomes" id="UP001161139">
    <property type="component" value="Unassembled WGS sequence"/>
</dbReference>
<dbReference type="PANTHER" id="PTHR30580">
    <property type="entry name" value="PRIMOSOMAL PROTEIN N"/>
    <property type="match status" value="1"/>
</dbReference>
<dbReference type="HAMAP" id="MF_00983">
    <property type="entry name" value="PriA"/>
    <property type="match status" value="1"/>
</dbReference>
<dbReference type="Gene3D" id="3.40.50.300">
    <property type="entry name" value="P-loop containing nucleotide triphosphate hydrolases"/>
    <property type="match status" value="2"/>
</dbReference>
<dbReference type="SMART" id="SM00490">
    <property type="entry name" value="HELICc"/>
    <property type="match status" value="1"/>
</dbReference>
<dbReference type="InterPro" id="IPR027417">
    <property type="entry name" value="P-loop_NTPase"/>
</dbReference>
<feature type="binding site" evidence="12">
    <location>
        <position position="467"/>
    </location>
    <ligand>
        <name>Zn(2+)</name>
        <dbReference type="ChEBI" id="CHEBI:29105"/>
        <label>1</label>
    </ligand>
</feature>
<feature type="binding site" evidence="12">
    <location>
        <position position="454"/>
    </location>
    <ligand>
        <name>Zn(2+)</name>
        <dbReference type="ChEBI" id="CHEBI:29105"/>
        <label>2</label>
    </ligand>
</feature>
<dbReference type="InterPro" id="IPR041236">
    <property type="entry name" value="PriA_C"/>
</dbReference>
<keyword evidence="9 12" id="KW-0238">DNA-binding</keyword>
<keyword evidence="1 12" id="KW-0639">Primosome</keyword>
<evidence type="ECO:0000256" key="10">
    <source>
        <dbReference type="ARBA" id="ARBA00023235"/>
    </source>
</evidence>
<dbReference type="EC" id="5.6.2.4" evidence="12"/>
<sequence>MPHIDVAVFCPLDQTFTYEWPESLGEMPSAGCRVKVPFGRRTVTGLVVRPTLAAPSEEAAKKIRPIEELIDREPLWDSPSWATWLWMADYYQHPIGDALATTLPAGLAKGGQPEPAKGRLLDMSGDTRYAAADMAAATTSSQKAVMRAAAAHEGGVTRLALIEETEAPRVVDLLIRTGALQPVRGGHQKHALTAAQSEAAGQIKDALDGFSVTLLDGVTGSGKTEVYMEAIEEVIAQGKQVLYLVPEIGLTPQTCGRLEQRFEVCVLHSKLSEKDRLLAWELARTGAVSVIVGTRSALFTPMPNLGLIVIDEEHDSSFKQDTHLRYHARDVAIYLANKRGVPVVLGSATPSAESYRNAVAGRYRHLQLTERATGAQMPKMEVIDAKSLPHPDGISQPALHAIRRTLAAGGQALVYLPRRGFSHALFCTTCGWASECPNCSARMVFHRGRGKLICHHCTESSHQPGACPKCLAEVIPLGAGTERAEAALSEALGEDYVLRLDTDVLSSTTAMHEAFNRIRKGDPLCIVGTQLLAKGHDFPNVTLVVVTGTDSALFSADARASERLIQQITQVAGRSGRSKPGRVLIQTSQAENPVIQQLINEGYHATLAGLVRAYEETMLPPVCAHALLTVETTDRDEGRLLLEQVIDRIDDPALVGPFPAIMERRAGSHRYQAVVLAESRKERHTLLKRMRQEWKTLGTRYPLMIDVDPSQLS</sequence>
<dbReference type="InterPro" id="IPR042115">
    <property type="entry name" value="PriA_3primeBD_sf"/>
</dbReference>
<feature type="domain" description="Helicase ATP-binding" evidence="13">
    <location>
        <begin position="204"/>
        <end position="368"/>
    </location>
</feature>
<comment type="function">
    <text evidence="12">Initiates the restart of stalled replication forks, which reloads the replicative helicase on sites other than the origin of replication. Recognizes and binds to abandoned replication forks and remodels them to uncover a helicase loading site. Promotes assembly of the primosome at these replication forks.</text>
</comment>
<evidence type="ECO:0000256" key="5">
    <source>
        <dbReference type="ARBA" id="ARBA00022801"/>
    </source>
</evidence>
<dbReference type="SMART" id="SM00487">
    <property type="entry name" value="DEXDc"/>
    <property type="match status" value="1"/>
</dbReference>
<evidence type="ECO:0000313" key="16">
    <source>
        <dbReference type="Proteomes" id="UP001161139"/>
    </source>
</evidence>
<dbReference type="SUPFAM" id="SSF52540">
    <property type="entry name" value="P-loop containing nucleoside triphosphate hydrolases"/>
    <property type="match status" value="1"/>
</dbReference>
<keyword evidence="6 12" id="KW-0347">Helicase</keyword>
<protein>
    <recommendedName>
        <fullName evidence="12">Replication restart protein PriA</fullName>
    </recommendedName>
    <alternativeName>
        <fullName evidence="12">ATP-dependent DNA helicase PriA</fullName>
        <ecNumber evidence="12">5.6.2.4</ecNumber>
    </alternativeName>
    <alternativeName>
        <fullName evidence="12">DNA 3'-5' helicase PriA</fullName>
    </alternativeName>
</protein>
<dbReference type="RefSeq" id="WP_279648933.1">
    <property type="nucleotide sequence ID" value="NZ_JAOCDG010000003.1"/>
</dbReference>
<keyword evidence="5 12" id="KW-0378">Hydrolase</keyword>
<evidence type="ECO:0000259" key="13">
    <source>
        <dbReference type="PROSITE" id="PS51192"/>
    </source>
</evidence>
<evidence type="ECO:0000256" key="6">
    <source>
        <dbReference type="ARBA" id="ARBA00022806"/>
    </source>
</evidence>
<dbReference type="PROSITE" id="PS51194">
    <property type="entry name" value="HELICASE_CTER"/>
    <property type="match status" value="1"/>
</dbReference>
<dbReference type="Pfam" id="PF17764">
    <property type="entry name" value="PriA_3primeBD"/>
    <property type="match status" value="1"/>
</dbReference>
<evidence type="ECO:0000256" key="12">
    <source>
        <dbReference type="HAMAP-Rule" id="MF_00983"/>
    </source>
</evidence>
<dbReference type="Pfam" id="PF00271">
    <property type="entry name" value="Helicase_C"/>
    <property type="match status" value="1"/>
</dbReference>
<dbReference type="InterPro" id="IPR014001">
    <property type="entry name" value="Helicase_ATP-bd"/>
</dbReference>
<comment type="cofactor">
    <cofactor evidence="12">
        <name>Zn(2+)</name>
        <dbReference type="ChEBI" id="CHEBI:29105"/>
    </cofactor>
    <text evidence="12">Binds 2 zinc ions per subunit.</text>
</comment>
<keyword evidence="7 12" id="KW-0862">Zinc</keyword>
<keyword evidence="3 12" id="KW-0479">Metal-binding</keyword>
<dbReference type="GO" id="GO:1990077">
    <property type="term" value="C:primosome complex"/>
    <property type="evidence" value="ECO:0007669"/>
    <property type="project" value="UniProtKB-UniRule"/>
</dbReference>
<feature type="binding site" evidence="12">
    <location>
        <position position="427"/>
    </location>
    <ligand>
        <name>Zn(2+)</name>
        <dbReference type="ChEBI" id="CHEBI:29105"/>
        <label>1</label>
    </ligand>
</feature>
<evidence type="ECO:0000313" key="15">
    <source>
        <dbReference type="EMBL" id="MDH0686919.1"/>
    </source>
</evidence>
<dbReference type="Pfam" id="PF18319">
    <property type="entry name" value="Zn_ribbon_PriA"/>
    <property type="match status" value="1"/>
</dbReference>
<feature type="binding site" evidence="12">
    <location>
        <position position="436"/>
    </location>
    <ligand>
        <name>Zn(2+)</name>
        <dbReference type="ChEBI" id="CHEBI:29105"/>
        <label>2</label>
    </ligand>
</feature>
<organism evidence="15 16">
    <name type="scientific">Stutzerimonas stutzeri</name>
    <name type="common">Pseudomonas stutzeri</name>
    <dbReference type="NCBI Taxonomy" id="316"/>
    <lineage>
        <taxon>Bacteria</taxon>
        <taxon>Pseudomonadati</taxon>
        <taxon>Pseudomonadota</taxon>
        <taxon>Gammaproteobacteria</taxon>
        <taxon>Pseudomonadales</taxon>
        <taxon>Pseudomonadaceae</taxon>
        <taxon>Stutzerimonas</taxon>
    </lineage>
</organism>
<evidence type="ECO:0000256" key="8">
    <source>
        <dbReference type="ARBA" id="ARBA00022840"/>
    </source>
</evidence>
<dbReference type="FunFam" id="3.40.50.300:FF:000489">
    <property type="entry name" value="Primosome assembly protein PriA"/>
    <property type="match status" value="1"/>
</dbReference>
<dbReference type="Pfam" id="PF18074">
    <property type="entry name" value="PriA_C"/>
    <property type="match status" value="1"/>
</dbReference>
<dbReference type="Gene3D" id="3.40.1440.60">
    <property type="entry name" value="PriA, 3(prime) DNA-binding domain"/>
    <property type="match status" value="1"/>
</dbReference>
<keyword evidence="8 12" id="KW-0067">ATP-binding</keyword>
<accession>A0ABD4XVY2</accession>
<comment type="catalytic activity">
    <reaction evidence="11 12">
        <text>ATP + H2O = ADP + phosphate + H(+)</text>
        <dbReference type="Rhea" id="RHEA:13065"/>
        <dbReference type="ChEBI" id="CHEBI:15377"/>
        <dbReference type="ChEBI" id="CHEBI:15378"/>
        <dbReference type="ChEBI" id="CHEBI:30616"/>
        <dbReference type="ChEBI" id="CHEBI:43474"/>
        <dbReference type="ChEBI" id="CHEBI:456216"/>
        <dbReference type="EC" id="5.6.2.4"/>
    </reaction>
</comment>
<keyword evidence="4 12" id="KW-0547">Nucleotide-binding</keyword>
<evidence type="ECO:0000256" key="1">
    <source>
        <dbReference type="ARBA" id="ARBA00022515"/>
    </source>
</evidence>
<dbReference type="GO" id="GO:0043138">
    <property type="term" value="F:3'-5' DNA helicase activity"/>
    <property type="evidence" value="ECO:0007669"/>
    <property type="project" value="UniProtKB-EC"/>
</dbReference>
<comment type="caution">
    <text evidence="15">The sequence shown here is derived from an EMBL/GenBank/DDBJ whole genome shotgun (WGS) entry which is preliminary data.</text>
</comment>
<keyword evidence="2 12" id="KW-0235">DNA replication</keyword>
<comment type="subunit">
    <text evidence="12">Component of the replication restart primosome.</text>
</comment>
<evidence type="ECO:0000259" key="14">
    <source>
        <dbReference type="PROSITE" id="PS51194"/>
    </source>
</evidence>
<dbReference type="InterPro" id="IPR001650">
    <property type="entry name" value="Helicase_C-like"/>
</dbReference>
<evidence type="ECO:0000256" key="9">
    <source>
        <dbReference type="ARBA" id="ARBA00023125"/>
    </source>
</evidence>
<dbReference type="Pfam" id="PF00270">
    <property type="entry name" value="DEAD"/>
    <property type="match status" value="1"/>
</dbReference>
<name>A0ABD4XVY2_STUST</name>
<dbReference type="PROSITE" id="PS51192">
    <property type="entry name" value="HELICASE_ATP_BIND_1"/>
    <property type="match status" value="1"/>
</dbReference>
<feature type="binding site" evidence="12">
    <location>
        <position position="457"/>
    </location>
    <ligand>
        <name>Zn(2+)</name>
        <dbReference type="ChEBI" id="CHEBI:29105"/>
        <label>2</label>
    </ligand>
</feature>
<dbReference type="CDD" id="cd17929">
    <property type="entry name" value="DEXHc_priA"/>
    <property type="match status" value="1"/>
</dbReference>
<evidence type="ECO:0000256" key="7">
    <source>
        <dbReference type="ARBA" id="ARBA00022833"/>
    </source>
</evidence>
<dbReference type="GO" id="GO:0003677">
    <property type="term" value="F:DNA binding"/>
    <property type="evidence" value="ECO:0007669"/>
    <property type="project" value="UniProtKB-UniRule"/>
</dbReference>
<evidence type="ECO:0000256" key="3">
    <source>
        <dbReference type="ARBA" id="ARBA00022723"/>
    </source>
</evidence>
<feature type="binding site" evidence="12">
    <location>
        <position position="430"/>
    </location>
    <ligand>
        <name>Zn(2+)</name>
        <dbReference type="ChEBI" id="CHEBI:29105"/>
        <label>1</label>
    </ligand>
</feature>
<gene>
    <name evidence="12 15" type="primary">priA</name>
    <name evidence="15" type="ORF">N5D09_02320</name>
</gene>
<evidence type="ECO:0000256" key="2">
    <source>
        <dbReference type="ARBA" id="ARBA00022705"/>
    </source>
</evidence>
<dbReference type="GO" id="GO:0016787">
    <property type="term" value="F:hydrolase activity"/>
    <property type="evidence" value="ECO:0007669"/>
    <property type="project" value="UniProtKB-KW"/>
</dbReference>
<feature type="binding site" evidence="12">
    <location>
        <position position="470"/>
    </location>
    <ligand>
        <name>Zn(2+)</name>
        <dbReference type="ChEBI" id="CHEBI:29105"/>
        <label>1</label>
    </ligand>
</feature>
<reference evidence="15" key="1">
    <citation type="submission" date="2022-09" db="EMBL/GenBank/DDBJ databases">
        <title>Intensive care unit water sources are persistently colonized with multi-drug resistant bacteria and are the site of extensive horizontal gene transfer of antibiotic resistance genes.</title>
        <authorList>
            <person name="Diorio-Toth L."/>
        </authorList>
    </citation>
    <scope>NUCLEOTIDE SEQUENCE</scope>
    <source>
        <strain evidence="15">GD03864</strain>
    </source>
</reference>
<comment type="similarity">
    <text evidence="12">Belongs to the helicase family. PriA subfamily.</text>
</comment>
<dbReference type="EMBL" id="JAOCDG010000003">
    <property type="protein sequence ID" value="MDH0686919.1"/>
    <property type="molecule type" value="Genomic_DNA"/>
</dbReference>
<dbReference type="InterPro" id="IPR041222">
    <property type="entry name" value="PriA_3primeBD"/>
</dbReference>
<feature type="binding site" evidence="12">
    <location>
        <position position="439"/>
    </location>
    <ligand>
        <name>Zn(2+)</name>
        <dbReference type="ChEBI" id="CHEBI:29105"/>
        <label>2</label>
    </ligand>
</feature>
<feature type="domain" description="Helicase C-terminal" evidence="14">
    <location>
        <begin position="466"/>
        <end position="618"/>
    </location>
</feature>
<dbReference type="InterPro" id="IPR040498">
    <property type="entry name" value="PriA_CRR"/>
</dbReference>
<dbReference type="AlphaFoldDB" id="A0ABD4XVY2"/>
<proteinExistence type="inferred from homology"/>
<dbReference type="GO" id="GO:0008270">
    <property type="term" value="F:zinc ion binding"/>
    <property type="evidence" value="ECO:0007669"/>
    <property type="project" value="UniProtKB-UniRule"/>
</dbReference>
<dbReference type="FunFam" id="3.40.1440.60:FF:000001">
    <property type="entry name" value="Primosomal protein N"/>
    <property type="match status" value="1"/>
</dbReference>
<keyword evidence="10 12" id="KW-0413">Isomerase</keyword>
<dbReference type="GO" id="GO:0005524">
    <property type="term" value="F:ATP binding"/>
    <property type="evidence" value="ECO:0007669"/>
    <property type="project" value="UniProtKB-UniRule"/>
</dbReference>
<comment type="catalytic activity">
    <reaction evidence="12">
        <text>Couples ATP hydrolysis with the unwinding of duplex DNA by translocating in the 3'-5' direction.</text>
        <dbReference type="EC" id="5.6.2.4"/>
    </reaction>
</comment>